<dbReference type="Gene3D" id="3.90.1300.10">
    <property type="entry name" value="Amidase signature (AS) domain"/>
    <property type="match status" value="1"/>
</dbReference>
<dbReference type="PANTHER" id="PTHR46310">
    <property type="entry name" value="AMIDASE 1"/>
    <property type="match status" value="1"/>
</dbReference>
<dbReference type="SUPFAM" id="SSF75304">
    <property type="entry name" value="Amidase signature (AS) enzymes"/>
    <property type="match status" value="1"/>
</dbReference>
<feature type="domain" description="Amidase" evidence="2">
    <location>
        <begin position="166"/>
        <end position="528"/>
    </location>
</feature>
<dbReference type="SUPFAM" id="SSF54427">
    <property type="entry name" value="NTF2-like"/>
    <property type="match status" value="1"/>
</dbReference>
<dbReference type="InterPro" id="IPR032710">
    <property type="entry name" value="NTF2-like_dom_sf"/>
</dbReference>
<reference evidence="3 4" key="1">
    <citation type="submission" date="2022-11" db="EMBL/GenBank/DDBJ databases">
        <title>Taxonomy of Curtobacterium flaccumfaciens.</title>
        <authorList>
            <person name="Osdaghi E."/>
            <person name="Taghavi S.M."/>
            <person name="Hamidizade M."/>
            <person name="Abachi H."/>
            <person name="Fazliarab A."/>
            <person name="Baeyen S."/>
            <person name="Portier P."/>
            <person name="Van Vaerenbergh J."/>
            <person name="Jacques M.-A."/>
        </authorList>
    </citation>
    <scope>NUCLEOTIDE SEQUENCE [LARGE SCALE GENOMIC DNA]</scope>
    <source>
        <strain evidence="3 4">LMG 3715</strain>
    </source>
</reference>
<name>A0ABT3RY52_9MICO</name>
<dbReference type="EMBL" id="JAPJDE010000001">
    <property type="protein sequence ID" value="MCX2847365.1"/>
    <property type="molecule type" value="Genomic_DNA"/>
</dbReference>
<dbReference type="Gene3D" id="3.10.450.50">
    <property type="match status" value="1"/>
</dbReference>
<comment type="caution">
    <text evidence="3">The sequence shown here is derived from an EMBL/GenBank/DDBJ whole genome shotgun (WGS) entry which is preliminary data.</text>
</comment>
<accession>A0ABT3RY52</accession>
<sequence length="551" mass="56127">MTTPGTSTKTHTPATPDAPEAPAGLLAAIHAYETALLANDLDALDAAFVDSPGTMRGDDRGLLVGHDAISAFRGARGGVATRSLTHVEVRPLTEDRALVVSVSRFAAGGQGLQTQLWRRDGEGDTDTDPGAGPRWRIEAAHVTGRPKAVDTTVWRAVGDPLVAPTAVGPLDGLTVAVKDLYAVPGQPVGAGNPTYLHEAPVETTAAPAVAALLAAGASIRGIARTDEFAYNLTGRNAHHGTPPNSAAPTRLPGGSSSGSASAVGLGMVEIGIGTDTAGSVRVPASYQGLWGLRTTHGTVSRDGLLPLAPSFDTVGWLTRSPEVLLAALDATVPPMPGPDEAVDATVLVVPEELVALVEPDTARAFTAFVETLDEPVATVRLRDLGMPEPRALQEQLRLVQAAEALAAHGPWIDAHPGALSAVVGDRFRAAGANDPDATADAVTALDAVRTTIRGALAGRTLLFPTVPGPAPLLDADARALERTRTATTAMTALASVGGLPAVSAPAMTVAGAPVGVCLVGGPDTDRALVIRAGRMLSDQPGPGLPTVSVVR</sequence>
<protein>
    <submittedName>
        <fullName evidence="3">DUF3225 domain-containing protein</fullName>
    </submittedName>
</protein>
<evidence type="ECO:0000256" key="1">
    <source>
        <dbReference type="SAM" id="MobiDB-lite"/>
    </source>
</evidence>
<dbReference type="PROSITE" id="PS00571">
    <property type="entry name" value="AMIDASES"/>
    <property type="match status" value="1"/>
</dbReference>
<dbReference type="InterPro" id="IPR020556">
    <property type="entry name" value="Amidase_CS"/>
</dbReference>
<feature type="region of interest" description="Disordered" evidence="1">
    <location>
        <begin position="1"/>
        <end position="21"/>
    </location>
</feature>
<dbReference type="Proteomes" id="UP001207276">
    <property type="component" value="Unassembled WGS sequence"/>
</dbReference>
<dbReference type="PANTHER" id="PTHR46310:SF7">
    <property type="entry name" value="AMIDASE 1"/>
    <property type="match status" value="1"/>
</dbReference>
<organism evidence="3 4">
    <name type="scientific">Curtobacterium poinsettiae</name>
    <dbReference type="NCBI Taxonomy" id="159612"/>
    <lineage>
        <taxon>Bacteria</taxon>
        <taxon>Bacillati</taxon>
        <taxon>Actinomycetota</taxon>
        <taxon>Actinomycetes</taxon>
        <taxon>Micrococcales</taxon>
        <taxon>Microbacteriaceae</taxon>
        <taxon>Curtobacterium</taxon>
    </lineage>
</organism>
<keyword evidence="4" id="KW-1185">Reference proteome</keyword>
<proteinExistence type="predicted"/>
<dbReference type="Pfam" id="PF11533">
    <property type="entry name" value="AtzH-like"/>
    <property type="match status" value="1"/>
</dbReference>
<dbReference type="InterPro" id="IPR023631">
    <property type="entry name" value="Amidase_dom"/>
</dbReference>
<evidence type="ECO:0000259" key="2">
    <source>
        <dbReference type="Pfam" id="PF01425"/>
    </source>
</evidence>
<gene>
    <name evidence="3" type="ORF">ORG12_01620</name>
</gene>
<feature type="region of interest" description="Disordered" evidence="1">
    <location>
        <begin position="235"/>
        <end position="258"/>
    </location>
</feature>
<dbReference type="InterPro" id="IPR036928">
    <property type="entry name" value="AS_sf"/>
</dbReference>
<evidence type="ECO:0000313" key="4">
    <source>
        <dbReference type="Proteomes" id="UP001207276"/>
    </source>
</evidence>
<dbReference type="Pfam" id="PF01425">
    <property type="entry name" value="Amidase"/>
    <property type="match status" value="1"/>
</dbReference>
<dbReference type="RefSeq" id="WP_214519683.1">
    <property type="nucleotide sequence ID" value="NZ_CP104934.1"/>
</dbReference>
<dbReference type="InterPro" id="IPR024507">
    <property type="entry name" value="AtzH-like"/>
</dbReference>
<evidence type="ECO:0000313" key="3">
    <source>
        <dbReference type="EMBL" id="MCX2847365.1"/>
    </source>
</evidence>